<dbReference type="EMBL" id="OC956470">
    <property type="protein sequence ID" value="CAD7664873.1"/>
    <property type="molecule type" value="Genomic_DNA"/>
</dbReference>
<proteinExistence type="predicted"/>
<dbReference type="Proteomes" id="UP000728032">
    <property type="component" value="Unassembled WGS sequence"/>
</dbReference>
<dbReference type="EMBL" id="CAJPVJ010041645">
    <property type="protein sequence ID" value="CAG2182010.1"/>
    <property type="molecule type" value="Genomic_DNA"/>
</dbReference>
<feature type="non-terminal residue" evidence="1">
    <location>
        <position position="1"/>
    </location>
</feature>
<dbReference type="AlphaFoldDB" id="A0A7R9R070"/>
<organism evidence="1">
    <name type="scientific">Oppiella nova</name>
    <dbReference type="NCBI Taxonomy" id="334625"/>
    <lineage>
        <taxon>Eukaryota</taxon>
        <taxon>Metazoa</taxon>
        <taxon>Ecdysozoa</taxon>
        <taxon>Arthropoda</taxon>
        <taxon>Chelicerata</taxon>
        <taxon>Arachnida</taxon>
        <taxon>Acari</taxon>
        <taxon>Acariformes</taxon>
        <taxon>Sarcoptiformes</taxon>
        <taxon>Oribatida</taxon>
        <taxon>Brachypylina</taxon>
        <taxon>Oppioidea</taxon>
        <taxon>Oppiidae</taxon>
        <taxon>Oppiella</taxon>
    </lineage>
</organism>
<sequence>MDKTLQNLYYSSLLSESPSVRDSTSRHANRFLNSFEMSSMHLLPSNLINQSVFLSTTANDTFQSNTILEEPDEESFSSDSALTLYQQFFETNQKYAANEDNVFEMLTEFELLCCDHLMVTSSLMKSKVRHSAETKDMNKLEN</sequence>
<protein>
    <submittedName>
        <fullName evidence="1">Uncharacterized protein</fullName>
    </submittedName>
</protein>
<accession>A0A7R9R070</accession>
<dbReference type="OrthoDB" id="3098at2759"/>
<evidence type="ECO:0000313" key="2">
    <source>
        <dbReference type="Proteomes" id="UP000728032"/>
    </source>
</evidence>
<keyword evidence="2" id="KW-1185">Reference proteome</keyword>
<gene>
    <name evidence="1" type="ORF">ONB1V03_LOCUS21431</name>
</gene>
<reference evidence="1" key="1">
    <citation type="submission" date="2020-11" db="EMBL/GenBank/DDBJ databases">
        <authorList>
            <person name="Tran Van P."/>
        </authorList>
    </citation>
    <scope>NUCLEOTIDE SEQUENCE</scope>
</reference>
<name>A0A7R9R070_9ACAR</name>
<evidence type="ECO:0000313" key="1">
    <source>
        <dbReference type="EMBL" id="CAD7664873.1"/>
    </source>
</evidence>